<dbReference type="AlphaFoldDB" id="A0A482Y5J7"/>
<dbReference type="GO" id="GO:0005829">
    <property type="term" value="C:cytosol"/>
    <property type="evidence" value="ECO:0007669"/>
    <property type="project" value="TreeGrafter"/>
</dbReference>
<comment type="caution">
    <text evidence="3">The sequence shown here is derived from an EMBL/GenBank/DDBJ whole genome shotgun (WGS) entry which is preliminary data.</text>
</comment>
<gene>
    <name evidence="3" type="ORF">BDK88_3807</name>
</gene>
<dbReference type="InterPro" id="IPR029756">
    <property type="entry name" value="MTH1187/YkoF-like"/>
</dbReference>
<protein>
    <submittedName>
        <fullName evidence="3">Uncharacterized protein (TIGR00106 family)</fullName>
    </submittedName>
</protein>
<dbReference type="PANTHER" id="PTHR33777:SF1">
    <property type="entry name" value="UPF0045 PROTEIN ECM15"/>
    <property type="match status" value="1"/>
</dbReference>
<feature type="domain" description="Thiamine-binding protein" evidence="2">
    <location>
        <begin position="27"/>
        <end position="113"/>
    </location>
</feature>
<dbReference type="EMBL" id="SHMP01000008">
    <property type="protein sequence ID" value="RZV06261.1"/>
    <property type="molecule type" value="Genomic_DNA"/>
</dbReference>
<dbReference type="Proteomes" id="UP000291097">
    <property type="component" value="Unassembled WGS sequence"/>
</dbReference>
<dbReference type="Gene3D" id="3.30.70.930">
    <property type="match status" value="1"/>
</dbReference>
<organism evidence="3 4">
    <name type="scientific">Natrinema hispanicum</name>
    <dbReference type="NCBI Taxonomy" id="392421"/>
    <lineage>
        <taxon>Archaea</taxon>
        <taxon>Methanobacteriati</taxon>
        <taxon>Methanobacteriota</taxon>
        <taxon>Stenosarchaea group</taxon>
        <taxon>Halobacteria</taxon>
        <taxon>Halobacteriales</taxon>
        <taxon>Natrialbaceae</taxon>
        <taxon>Natrinema</taxon>
    </lineage>
</organism>
<dbReference type="Pfam" id="PF01910">
    <property type="entry name" value="Thiamine_BP"/>
    <property type="match status" value="1"/>
</dbReference>
<proteinExistence type="inferred from homology"/>
<name>A0A482Y5J7_9EURY</name>
<comment type="similarity">
    <text evidence="1">Belongs to the UPF0045 family.</text>
</comment>
<evidence type="ECO:0000313" key="4">
    <source>
        <dbReference type="Proteomes" id="UP000291097"/>
    </source>
</evidence>
<dbReference type="InterPro" id="IPR051614">
    <property type="entry name" value="UPF0045_domain"/>
</dbReference>
<evidence type="ECO:0000256" key="1">
    <source>
        <dbReference type="ARBA" id="ARBA00010272"/>
    </source>
</evidence>
<dbReference type="SUPFAM" id="SSF89957">
    <property type="entry name" value="MTH1187/YkoF-like"/>
    <property type="match status" value="1"/>
</dbReference>
<accession>A0A482Y5J7</accession>
<evidence type="ECO:0000313" key="3">
    <source>
        <dbReference type="EMBL" id="RZV06261.1"/>
    </source>
</evidence>
<dbReference type="InterPro" id="IPR002767">
    <property type="entry name" value="Thiamine_BP"/>
</dbReference>
<reference evidence="3 4" key="1">
    <citation type="submission" date="2019-02" db="EMBL/GenBank/DDBJ databases">
        <title>Genomic Encyclopedia of Archaeal and Bacterial Type Strains, Phase II (KMG-II): from individual species to whole genera.</title>
        <authorList>
            <person name="Goeker M."/>
        </authorList>
    </citation>
    <scope>NUCLEOTIDE SEQUENCE [LARGE SCALE GENOMIC DNA]</scope>
    <source>
        <strain evidence="3 4">DSM 18328</strain>
    </source>
</reference>
<evidence type="ECO:0000259" key="2">
    <source>
        <dbReference type="Pfam" id="PF01910"/>
    </source>
</evidence>
<sequence>MPVVRRVPRCRTAVGLLEEKLMTAIARLEIIPIREEHMSDQIAAAVDALDQFDISYELTPMDTIIEADDVSEIFDAAAAAHEAIDEDRTITSLEIDHQPDREQHTADRVATVERELGRTPQG</sequence>
<dbReference type="PANTHER" id="PTHR33777">
    <property type="entry name" value="UPF0045 PROTEIN ECM15"/>
    <property type="match status" value="1"/>
</dbReference>